<dbReference type="HOGENOM" id="CLU_1481137_0_0_10"/>
<dbReference type="Gene3D" id="2.60.200.20">
    <property type="match status" value="1"/>
</dbReference>
<dbReference type="EMBL" id="CP001769">
    <property type="protein sequence ID" value="ADB38983.1"/>
    <property type="molecule type" value="Genomic_DNA"/>
</dbReference>
<reference evidence="2 3" key="1">
    <citation type="journal article" date="2010" name="Stand. Genomic Sci.">
        <title>Complete genome sequence of Spirosoma linguale type strain (1).</title>
        <authorList>
            <person name="Lail K."/>
            <person name="Sikorski J."/>
            <person name="Saunders E."/>
            <person name="Lapidus A."/>
            <person name="Glavina Del Rio T."/>
            <person name="Copeland A."/>
            <person name="Tice H."/>
            <person name="Cheng J.-F."/>
            <person name="Lucas S."/>
            <person name="Nolan M."/>
            <person name="Bruce D."/>
            <person name="Goodwin L."/>
            <person name="Pitluck S."/>
            <person name="Ivanova N."/>
            <person name="Mavromatis K."/>
            <person name="Ovchinnikova G."/>
            <person name="Pati A."/>
            <person name="Chen A."/>
            <person name="Palaniappan K."/>
            <person name="Land M."/>
            <person name="Hauser L."/>
            <person name="Chang Y.-J."/>
            <person name="Jeffries C.D."/>
            <person name="Chain P."/>
            <person name="Brettin T."/>
            <person name="Detter J.C."/>
            <person name="Schuetze A."/>
            <person name="Rohde M."/>
            <person name="Tindall B.J."/>
            <person name="Goeker M."/>
            <person name="Bristow J."/>
            <person name="Eisen J.A."/>
            <person name="Markowitz V."/>
            <person name="Hugenholtz P."/>
            <person name="Kyrpides N.C."/>
            <person name="Klenk H.-P."/>
            <person name="Chen F."/>
        </authorList>
    </citation>
    <scope>NUCLEOTIDE SEQUENCE [LARGE SCALE GENOMIC DNA]</scope>
    <source>
        <strain evidence="3">ATCC 33905 / DSM 74 / LMG 10896 / Claus 1</strain>
    </source>
</reference>
<dbReference type="PROSITE" id="PS50006">
    <property type="entry name" value="FHA_DOMAIN"/>
    <property type="match status" value="1"/>
</dbReference>
<evidence type="ECO:0000259" key="1">
    <source>
        <dbReference type="PROSITE" id="PS50006"/>
    </source>
</evidence>
<evidence type="ECO:0000313" key="2">
    <source>
        <dbReference type="EMBL" id="ADB38983.1"/>
    </source>
</evidence>
<dbReference type="SUPFAM" id="SSF49879">
    <property type="entry name" value="SMAD/FHA domain"/>
    <property type="match status" value="1"/>
</dbReference>
<dbReference type="InterPro" id="IPR008984">
    <property type="entry name" value="SMAD_FHA_dom_sf"/>
</dbReference>
<dbReference type="KEGG" id="sli:Slin_2971"/>
<name>D2QKF7_SPILD</name>
<dbReference type="InterPro" id="IPR000253">
    <property type="entry name" value="FHA_dom"/>
</dbReference>
<dbReference type="eggNOG" id="COG1716">
    <property type="taxonomic scope" value="Bacteria"/>
</dbReference>
<dbReference type="STRING" id="504472.Slin_2971"/>
<organism evidence="2 3">
    <name type="scientific">Spirosoma linguale (strain ATCC 33905 / DSM 74 / LMG 10896 / Claus 1)</name>
    <dbReference type="NCBI Taxonomy" id="504472"/>
    <lineage>
        <taxon>Bacteria</taxon>
        <taxon>Pseudomonadati</taxon>
        <taxon>Bacteroidota</taxon>
        <taxon>Cytophagia</taxon>
        <taxon>Cytophagales</taxon>
        <taxon>Cytophagaceae</taxon>
        <taxon>Spirosoma</taxon>
    </lineage>
</organism>
<feature type="domain" description="FHA" evidence="1">
    <location>
        <begin position="75"/>
        <end position="151"/>
    </location>
</feature>
<gene>
    <name evidence="2" type="ordered locus">Slin_2971</name>
</gene>
<dbReference type="AlphaFoldDB" id="D2QKF7"/>
<proteinExistence type="predicted"/>
<dbReference type="RefSeq" id="WP_012927511.1">
    <property type="nucleotide sequence ID" value="NC_013730.1"/>
</dbReference>
<accession>D2QKF7</accession>
<sequence length="200" mass="22327">MSVFKTTLIDCRQCGRRIMVRAADAERGSIVCSHLGCGAINTLSAGFQYDENIVRGLPAFGQLTYLGDSQLIYPLQFGRNVIGTSDLCTVQLDRFMHNGRCFISRRHSTLTVAFDKWTGQLRYHLQDGAIDNDGKTHQYSLNGTKLNATPLQKTEIVDVEDEGIVTLGGVDSFRLSHYVIPSAMLDTYKVELDFNPDRTQ</sequence>
<dbReference type="Pfam" id="PF00498">
    <property type="entry name" value="FHA"/>
    <property type="match status" value="1"/>
</dbReference>
<keyword evidence="3" id="KW-1185">Reference proteome</keyword>
<evidence type="ECO:0000313" key="3">
    <source>
        <dbReference type="Proteomes" id="UP000002028"/>
    </source>
</evidence>
<dbReference type="Proteomes" id="UP000002028">
    <property type="component" value="Chromosome"/>
</dbReference>
<protein>
    <recommendedName>
        <fullName evidence="1">FHA domain-containing protein</fullName>
    </recommendedName>
</protein>